<evidence type="ECO:0000313" key="4">
    <source>
        <dbReference type="EMBL" id="CAF3570124.1"/>
    </source>
</evidence>
<accession>A0A814WKG7</accession>
<dbReference type="EMBL" id="CAJNOK010001005">
    <property type="protein sequence ID" value="CAF0787763.1"/>
    <property type="molecule type" value="Genomic_DNA"/>
</dbReference>
<dbReference type="AlphaFoldDB" id="A0A814WKG7"/>
<reference evidence="3" key="1">
    <citation type="submission" date="2021-02" db="EMBL/GenBank/DDBJ databases">
        <authorList>
            <person name="Nowell W R."/>
        </authorList>
    </citation>
    <scope>NUCLEOTIDE SEQUENCE</scope>
</reference>
<dbReference type="EMBL" id="CAJOBC010008679">
    <property type="protein sequence ID" value="CAF3968081.1"/>
    <property type="molecule type" value="Genomic_DNA"/>
</dbReference>
<dbReference type="Proteomes" id="UP000682733">
    <property type="component" value="Unassembled WGS sequence"/>
</dbReference>
<evidence type="ECO:0000313" key="2">
    <source>
        <dbReference type="EMBL" id="CAF0787763.1"/>
    </source>
</evidence>
<evidence type="ECO:0000313" key="5">
    <source>
        <dbReference type="EMBL" id="CAF3968081.1"/>
    </source>
</evidence>
<sequence>MQDFVYFSLFLDAIKYTLDLSDQITKNSRFIKSLHNARSQLRRDIKRDWFKKQQQQDSENEEVQEHQTQDYEENYSDHEAEQKNIGSNQGVVDDQEFDTDSSYSEEDQQN</sequence>
<dbReference type="Proteomes" id="UP000663829">
    <property type="component" value="Unassembled WGS sequence"/>
</dbReference>
<gene>
    <name evidence="3" type="ORF">GPM918_LOCUS23854</name>
    <name evidence="2" type="ORF">OVA965_LOCUS3970</name>
    <name evidence="5" type="ORF">SRO942_LOCUS23854</name>
    <name evidence="4" type="ORF">TMI583_LOCUS3968</name>
</gene>
<evidence type="ECO:0000313" key="6">
    <source>
        <dbReference type="Proteomes" id="UP000663829"/>
    </source>
</evidence>
<dbReference type="EMBL" id="CAJNOQ010008678">
    <property type="protein sequence ID" value="CAF1203703.1"/>
    <property type="molecule type" value="Genomic_DNA"/>
</dbReference>
<dbReference type="EMBL" id="CAJOBA010001005">
    <property type="protein sequence ID" value="CAF3570124.1"/>
    <property type="molecule type" value="Genomic_DNA"/>
</dbReference>
<dbReference type="Proteomes" id="UP000681722">
    <property type="component" value="Unassembled WGS sequence"/>
</dbReference>
<dbReference type="Proteomes" id="UP000677228">
    <property type="component" value="Unassembled WGS sequence"/>
</dbReference>
<comment type="caution">
    <text evidence="3">The sequence shown here is derived from an EMBL/GenBank/DDBJ whole genome shotgun (WGS) entry which is preliminary data.</text>
</comment>
<feature type="region of interest" description="Disordered" evidence="1">
    <location>
        <begin position="48"/>
        <end position="110"/>
    </location>
</feature>
<proteinExistence type="predicted"/>
<evidence type="ECO:0000256" key="1">
    <source>
        <dbReference type="SAM" id="MobiDB-lite"/>
    </source>
</evidence>
<keyword evidence="6" id="KW-1185">Reference proteome</keyword>
<name>A0A814WKG7_9BILA</name>
<evidence type="ECO:0000313" key="3">
    <source>
        <dbReference type="EMBL" id="CAF1203703.1"/>
    </source>
</evidence>
<feature type="compositionally biased region" description="Acidic residues" evidence="1">
    <location>
        <begin position="93"/>
        <end position="110"/>
    </location>
</feature>
<feature type="compositionally biased region" description="Basic and acidic residues" evidence="1">
    <location>
        <begin position="63"/>
        <end position="82"/>
    </location>
</feature>
<protein>
    <submittedName>
        <fullName evidence="3">Uncharacterized protein</fullName>
    </submittedName>
</protein>
<organism evidence="3 6">
    <name type="scientific">Didymodactylos carnosus</name>
    <dbReference type="NCBI Taxonomy" id="1234261"/>
    <lineage>
        <taxon>Eukaryota</taxon>
        <taxon>Metazoa</taxon>
        <taxon>Spiralia</taxon>
        <taxon>Gnathifera</taxon>
        <taxon>Rotifera</taxon>
        <taxon>Eurotatoria</taxon>
        <taxon>Bdelloidea</taxon>
        <taxon>Philodinida</taxon>
        <taxon>Philodinidae</taxon>
        <taxon>Didymodactylos</taxon>
    </lineage>
</organism>